<evidence type="ECO:0000256" key="2">
    <source>
        <dbReference type="ARBA" id="ARBA00022771"/>
    </source>
</evidence>
<evidence type="ECO:0000256" key="1">
    <source>
        <dbReference type="ARBA" id="ARBA00022723"/>
    </source>
</evidence>
<evidence type="ECO:0000256" key="4">
    <source>
        <dbReference type="SAM" id="MobiDB-lite"/>
    </source>
</evidence>
<organism evidence="7 8">
    <name type="scientific">Blastocystis sp. subtype 1 (strain ATCC 50177 / NandII)</name>
    <dbReference type="NCBI Taxonomy" id="478820"/>
    <lineage>
        <taxon>Eukaryota</taxon>
        <taxon>Sar</taxon>
        <taxon>Stramenopiles</taxon>
        <taxon>Bigyra</taxon>
        <taxon>Opalozoa</taxon>
        <taxon>Opalinata</taxon>
        <taxon>Blastocystidae</taxon>
        <taxon>Blastocystis</taxon>
    </lineage>
</organism>
<dbReference type="InterPro" id="IPR022776">
    <property type="entry name" value="TRM13/UPF0224_CHHC_Znf_dom"/>
</dbReference>
<evidence type="ECO:0000313" key="8">
    <source>
        <dbReference type="Proteomes" id="UP000078348"/>
    </source>
</evidence>
<dbReference type="AlphaFoldDB" id="A0A196S870"/>
<keyword evidence="1" id="KW-0479">Metal-binding</keyword>
<dbReference type="GO" id="GO:0008270">
    <property type="term" value="F:zinc ion binding"/>
    <property type="evidence" value="ECO:0007669"/>
    <property type="project" value="UniProtKB-KW"/>
</dbReference>
<dbReference type="STRING" id="478820.A0A196S870"/>
<dbReference type="Proteomes" id="UP000078348">
    <property type="component" value="Unassembled WGS sequence"/>
</dbReference>
<proteinExistence type="predicted"/>
<feature type="compositionally biased region" description="Basic and acidic residues" evidence="4">
    <location>
        <begin position="347"/>
        <end position="376"/>
    </location>
</feature>
<dbReference type="Pfam" id="PF05253">
    <property type="entry name" value="zf-U11-48K"/>
    <property type="match status" value="1"/>
</dbReference>
<feature type="region of interest" description="Disordered" evidence="4">
    <location>
        <begin position="347"/>
        <end position="384"/>
    </location>
</feature>
<dbReference type="EMBL" id="LXWW01000554">
    <property type="protein sequence ID" value="OAO12282.1"/>
    <property type="molecule type" value="Genomic_DNA"/>
</dbReference>
<reference evidence="7 8" key="1">
    <citation type="submission" date="2016-05" db="EMBL/GenBank/DDBJ databases">
        <title>Nuclear genome of Blastocystis sp. subtype 1 NandII.</title>
        <authorList>
            <person name="Gentekaki E."/>
            <person name="Curtis B."/>
            <person name="Stairs C."/>
            <person name="Eme L."/>
            <person name="Herman E."/>
            <person name="Klimes V."/>
            <person name="Arias M.C."/>
            <person name="Elias M."/>
            <person name="Hilliou F."/>
            <person name="Klute M."/>
            <person name="Malik S.-B."/>
            <person name="Pightling A."/>
            <person name="Rachubinski R."/>
            <person name="Salas D."/>
            <person name="Schlacht A."/>
            <person name="Suga H."/>
            <person name="Archibald J."/>
            <person name="Ball S.G."/>
            <person name="Clark G."/>
            <person name="Dacks J."/>
            <person name="Van Der Giezen M."/>
            <person name="Tsaousis A."/>
            <person name="Roger A."/>
        </authorList>
    </citation>
    <scope>NUCLEOTIDE SEQUENCE [LARGE SCALE GENOMIC DNA]</scope>
    <source>
        <strain evidence="8">ATCC 50177 / NandII</strain>
    </source>
</reference>
<accession>A0A196S870</accession>
<keyword evidence="8" id="KW-1185">Reference proteome</keyword>
<evidence type="ECO:0000259" key="5">
    <source>
        <dbReference type="Pfam" id="PF01480"/>
    </source>
</evidence>
<dbReference type="Pfam" id="PF01480">
    <property type="entry name" value="PWI"/>
    <property type="match status" value="1"/>
</dbReference>
<evidence type="ECO:0000256" key="3">
    <source>
        <dbReference type="ARBA" id="ARBA00022833"/>
    </source>
</evidence>
<evidence type="ECO:0000259" key="6">
    <source>
        <dbReference type="Pfam" id="PF05253"/>
    </source>
</evidence>
<dbReference type="OrthoDB" id="69229at2759"/>
<gene>
    <name evidence="7" type="ORF">AV274_6003</name>
</gene>
<dbReference type="InterPro" id="IPR002483">
    <property type="entry name" value="PWI_dom"/>
</dbReference>
<dbReference type="Gene3D" id="1.20.1390.10">
    <property type="entry name" value="PWI domain"/>
    <property type="match status" value="1"/>
</dbReference>
<comment type="caution">
    <text evidence="7">The sequence shown here is derived from an EMBL/GenBank/DDBJ whole genome shotgun (WGS) entry which is preliminary data.</text>
</comment>
<keyword evidence="3" id="KW-0862">Zinc</keyword>
<evidence type="ECO:0000313" key="7">
    <source>
        <dbReference type="EMBL" id="OAO12282.1"/>
    </source>
</evidence>
<sequence length="384" mass="45228">MESSAVGDMKDRLKQYLEYAEMVESKLTLVMKESKLAEEDLVLKDEEDYVQCPFDSSHRVYKATYDDHMWHVHHYDKRMEQPHDIDFFYQSAPNLRHIHVESEVQPSEQNIVTEKEEVDYERLPIVDTTSLVPIDFFSRMDPSEMETTVNTMKQLPLTFLNVQLPLIPIAKLDSHLSILFGKLSILYDQDLINMVIALLLNKPTSHPDVMTKELKPFLGSQTRNLVLGLWKFLAKTEIKRIREGLIRMDDPNVLTKRVPSKSESIPTIKWELTDTADFKMERKDAKNSGPVIDYKRRRQSYRAKMTHLTKRTTIQEHRDIINMRMLMLAEEKGYKLEGEIDRVTTKTTPKDIEDELRRKRITPKELQFRNPLDARNHVRRRMAK</sequence>
<feature type="domain" description="CHHC U11-48K-type" evidence="6">
    <location>
        <begin position="49"/>
        <end position="69"/>
    </location>
</feature>
<feature type="domain" description="PWI" evidence="5">
    <location>
        <begin position="188"/>
        <end position="236"/>
    </location>
</feature>
<name>A0A196S870_BLAHN</name>
<protein>
    <submittedName>
        <fullName evidence="7">Uncharacterized protein</fullName>
    </submittedName>
</protein>
<keyword evidence="2" id="KW-0863">Zinc-finger</keyword>